<dbReference type="Proteomes" id="UP001595697">
    <property type="component" value="Unassembled WGS sequence"/>
</dbReference>
<dbReference type="Gene3D" id="3.10.196.10">
    <property type="entry name" value="Vitamin B12-dependent methionine synthase, activation domain"/>
    <property type="match status" value="1"/>
</dbReference>
<keyword evidence="14" id="KW-0677">Repeat</keyword>
<comment type="cofactor">
    <cofactor evidence="3 21">
        <name>methylcob(III)alamin</name>
        <dbReference type="ChEBI" id="CHEBI:28115"/>
    </cofactor>
</comment>
<dbReference type="InterPro" id="IPR036594">
    <property type="entry name" value="Meth_synthase_dom"/>
</dbReference>
<feature type="binding site" evidence="22">
    <location>
        <position position="323"/>
    </location>
    <ligand>
        <name>Zn(2+)</name>
        <dbReference type="ChEBI" id="CHEBI:29105"/>
    </ligand>
</feature>
<evidence type="ECO:0000256" key="17">
    <source>
        <dbReference type="ARBA" id="ARBA00023285"/>
    </source>
</evidence>
<dbReference type="InterPro" id="IPR037010">
    <property type="entry name" value="VitB12-dep_Met_synth_activ_sf"/>
</dbReference>
<dbReference type="InterPro" id="IPR036724">
    <property type="entry name" value="Cobalamin-bd_sf"/>
</dbReference>
<evidence type="ECO:0000259" key="25">
    <source>
        <dbReference type="PROSITE" id="PS50974"/>
    </source>
</evidence>
<dbReference type="InterPro" id="IPR011822">
    <property type="entry name" value="MetH"/>
</dbReference>
<dbReference type="InterPro" id="IPR011005">
    <property type="entry name" value="Dihydropteroate_synth-like_sf"/>
</dbReference>
<keyword evidence="17 21" id="KW-0170">Cobalt</keyword>
<keyword evidence="13 21" id="KW-0479">Metal-binding</keyword>
<feature type="domain" description="B12-binding" evidence="26">
    <location>
        <begin position="763"/>
        <end position="899"/>
    </location>
</feature>
<comment type="caution">
    <text evidence="28">The sequence shown here is derived from an EMBL/GenBank/DDBJ whole genome shotgun (WGS) entry which is preliminary data.</text>
</comment>
<evidence type="ECO:0000256" key="5">
    <source>
        <dbReference type="ARBA" id="ARBA00010398"/>
    </source>
</evidence>
<evidence type="ECO:0000256" key="10">
    <source>
        <dbReference type="ARBA" id="ARBA00022628"/>
    </source>
</evidence>
<evidence type="ECO:0000256" key="12">
    <source>
        <dbReference type="ARBA" id="ARBA00022691"/>
    </source>
</evidence>
<dbReference type="Pfam" id="PF02310">
    <property type="entry name" value="B12-binding"/>
    <property type="match status" value="1"/>
</dbReference>
<keyword evidence="8 21" id="KW-0489">Methyltransferase</keyword>
<comment type="similarity">
    <text evidence="5">Belongs to the vitamin-B12 dependent methionine synthase family.</text>
</comment>
<dbReference type="SUPFAM" id="SSF52242">
    <property type="entry name" value="Cobalamin (vitamin B12)-binding domain"/>
    <property type="match status" value="1"/>
</dbReference>
<comment type="pathway">
    <text evidence="4 21">Amino-acid biosynthesis; L-methionine biosynthesis via de novo pathway; L-methionine from L-homocysteine (MetH route): step 1/1.</text>
</comment>
<evidence type="ECO:0000256" key="8">
    <source>
        <dbReference type="ARBA" id="ARBA00022603"/>
    </source>
</evidence>
<evidence type="ECO:0000256" key="16">
    <source>
        <dbReference type="ARBA" id="ARBA00023167"/>
    </source>
</evidence>
<feature type="domain" description="AdoMet activation" evidence="25">
    <location>
        <begin position="915"/>
        <end position="1247"/>
    </location>
</feature>
<evidence type="ECO:0000313" key="28">
    <source>
        <dbReference type="EMBL" id="MFC3969813.1"/>
    </source>
</evidence>
<dbReference type="NCBIfam" id="TIGR02082">
    <property type="entry name" value="metH"/>
    <property type="match status" value="1"/>
</dbReference>
<evidence type="ECO:0000259" key="23">
    <source>
        <dbReference type="PROSITE" id="PS50970"/>
    </source>
</evidence>
<dbReference type="Pfam" id="PF02607">
    <property type="entry name" value="B12-binding_2"/>
    <property type="match status" value="1"/>
</dbReference>
<dbReference type="PROSITE" id="PS51332">
    <property type="entry name" value="B12_BINDING"/>
    <property type="match status" value="1"/>
</dbReference>
<feature type="domain" description="B12-binding N-terminal" evidence="27">
    <location>
        <begin position="662"/>
        <end position="756"/>
    </location>
</feature>
<sequence length="1255" mass="138378">MFDQLFGPEGASRDGNEMFEALAKAARERILILDGAMGTQIQGLGFDEDHFRGDRFIGCACHQQGNNDLLILTQPQAIEDIHYRYAKAGADIIETNTFSSTRIAQADYQMEGAVYDLNKEGAQVVRRAIERATREDGKRRFVAGAIGPTNRTASISPDVNNPGYRAVTFDDLRLAYAEQIDGLIDGGADIILIETIFDTLNAKAAIFACEERFIAKGIRLPVMISGTITDLSGRTLSGQTPTAFWNSVSHARPFTVGFNCALGADAMRPHLQEVSAVADTFICAYPNAGLPNEFGQYDQSPEAMAKQVREFAKEGLVNVVGGCCGSTPDHIRAIAEAVAEFKPRQVPEHRSLMSLSGLEPFTLTKDIPFVNVGERTNVTGSAKFRKLITNADYTAALAVARDQVENGAQIIDINMDEGLIDSGRAMVEFLNLIAAEPDIARVPVMIDSSKFEIIEGGLKCVQGKAIVNSISLKEGEENFVKQARLIRAFGAAVVVMAFDETGQADTYDRKVEICRRAYKILTEEVGFPPEDIIFDPNVFAVATGIEEHNNYGVDFIEATRTIRKEMPLVHISGGVSNLSFSFRGNEPVREAMHAVFLYHAIQAGMDMGIVNAGQLAIYENIDPELREACEDAVLNRRADSTERLLEIAERFRGTGAKEAKAQDLAWREWPVAKRLEHALVNGITEYIEADTEEARLQAERPLHVIEGPLMAGMNVVGDLFGAGKMFLPQVVKSARVMKQAVAVLLPYMEEEKRQNGGDERQAAGKVLMATVKGDVHDIGKNIVGVVLACNNYEIIDLGVMVPATKILEVAKEQKVDVIGLSGLITPSLDEMVHVAAEMQKQGFDIPLLIGGATTSRVHTAVKIHPNYQAGQAVYVTDASRAVGVVSSLLAEGGREDYVENIRAEYAKVAAAHARAEAEKTRLPIARARANAQQVDWAAYQPTRPSFLGTKVFDDYSLEDLVRYIDWTPFFQTWELKGRFPAILEDEKQGEAARQLYADAQAMLAKIVEEKWFRPRAVIGFWPANAVGDDILLFTDEARREELATFFTLRQQLSKRDGRPNVALADFVAPKDSGKTDYVGGFVVTAGIEEVVIAERFERANDDYSSIMVKALADRFAEAFAERMHEQVRREYWGYAKDEQFSNEELVAEAYAGIRPAPGYPAQPDHTEKRTLFDLLDAEKTTGVTLTESYAMWPGSSVSGLYIGHPDSYYFGVAKVERDQVEDYARRKGMEIADVERWLGPVLNYVPSKLETEEAA</sequence>
<dbReference type="SUPFAM" id="SSF51717">
    <property type="entry name" value="Dihydropteroate synthetase-like"/>
    <property type="match status" value="1"/>
</dbReference>
<evidence type="ECO:0000313" key="29">
    <source>
        <dbReference type="Proteomes" id="UP001595697"/>
    </source>
</evidence>
<dbReference type="SUPFAM" id="SSF82282">
    <property type="entry name" value="Homocysteine S-methyltransferase"/>
    <property type="match status" value="1"/>
</dbReference>
<dbReference type="Gene3D" id="1.10.1240.10">
    <property type="entry name" value="Methionine synthase domain"/>
    <property type="match status" value="1"/>
</dbReference>
<dbReference type="InterPro" id="IPR036589">
    <property type="entry name" value="HCY_dom_sf"/>
</dbReference>
<dbReference type="GO" id="GO:0032259">
    <property type="term" value="P:methylation"/>
    <property type="evidence" value="ECO:0007669"/>
    <property type="project" value="UniProtKB-KW"/>
</dbReference>
<keyword evidence="16 21" id="KW-0486">Methionine biosynthesis</keyword>
<evidence type="ECO:0000256" key="6">
    <source>
        <dbReference type="ARBA" id="ARBA00012032"/>
    </source>
</evidence>
<evidence type="ECO:0000256" key="22">
    <source>
        <dbReference type="PROSITE-ProRule" id="PRU00333"/>
    </source>
</evidence>
<dbReference type="PROSITE" id="PS50974">
    <property type="entry name" value="ADOMET_ACTIVATION"/>
    <property type="match status" value="1"/>
</dbReference>
<evidence type="ECO:0000256" key="14">
    <source>
        <dbReference type="ARBA" id="ARBA00022737"/>
    </source>
</evidence>
<keyword evidence="29" id="KW-1185">Reference proteome</keyword>
<organism evidence="28 29">
    <name type="scientific">Rhizobium lemnae</name>
    <dbReference type="NCBI Taxonomy" id="1214924"/>
    <lineage>
        <taxon>Bacteria</taxon>
        <taxon>Pseudomonadati</taxon>
        <taxon>Pseudomonadota</taxon>
        <taxon>Alphaproteobacteria</taxon>
        <taxon>Hyphomicrobiales</taxon>
        <taxon>Rhizobiaceae</taxon>
        <taxon>Rhizobium/Agrobacterium group</taxon>
        <taxon>Rhizobium</taxon>
    </lineage>
</organism>
<evidence type="ECO:0000256" key="15">
    <source>
        <dbReference type="ARBA" id="ARBA00022833"/>
    </source>
</evidence>
<comment type="domain">
    <text evidence="21">Modular enzyme with four functionally distinct domains. The isolated Hcy-binding domain catalyzes methyl transfer from free methylcobalamin to homocysteine. The Hcy-binding domain in association with the pterin-binding domain catalyzes the methylation of cob(I)alamin by methyltetrahydrofolate and the methylation of homocysteine. The B12-binding domain binds the cofactor. The AdoMet activation domain binds S-adenosyl-L-methionine. Under aerobic conditions cob(I)alamin can be converted to inactive cob(II)alamin. Reductive methylation by S-adenosyl-L-methionine and flavodoxin regenerates methylcobalamin.</text>
</comment>
<comment type="catalytic activity">
    <reaction evidence="1 21">
        <text>(6S)-5-methyl-5,6,7,8-tetrahydrofolate + L-homocysteine = (6S)-5,6,7,8-tetrahydrofolate + L-methionine</text>
        <dbReference type="Rhea" id="RHEA:11172"/>
        <dbReference type="ChEBI" id="CHEBI:18608"/>
        <dbReference type="ChEBI" id="CHEBI:57453"/>
        <dbReference type="ChEBI" id="CHEBI:57844"/>
        <dbReference type="ChEBI" id="CHEBI:58199"/>
        <dbReference type="EC" id="2.1.1.13"/>
    </reaction>
</comment>
<evidence type="ECO:0000256" key="2">
    <source>
        <dbReference type="ARBA" id="ARBA00001947"/>
    </source>
</evidence>
<dbReference type="InterPro" id="IPR033706">
    <property type="entry name" value="Met_synthase_B12-bd"/>
</dbReference>
<name>A0ABV8ED44_9HYPH</name>
<feature type="binding site" evidence="22">
    <location>
        <position position="260"/>
    </location>
    <ligand>
        <name>Zn(2+)</name>
        <dbReference type="ChEBI" id="CHEBI:29105"/>
    </ligand>
</feature>
<evidence type="ECO:0000256" key="13">
    <source>
        <dbReference type="ARBA" id="ARBA00022723"/>
    </source>
</evidence>
<dbReference type="Gene3D" id="3.20.20.20">
    <property type="entry name" value="Dihydropteroate synthase-like"/>
    <property type="match status" value="1"/>
</dbReference>
<evidence type="ECO:0000256" key="9">
    <source>
        <dbReference type="ARBA" id="ARBA00022605"/>
    </source>
</evidence>
<accession>A0ABV8ED44</accession>
<dbReference type="InterPro" id="IPR006158">
    <property type="entry name" value="Cobalamin-bd"/>
</dbReference>
<keyword evidence="15 21" id="KW-0862">Zinc</keyword>
<dbReference type="InterPro" id="IPR050554">
    <property type="entry name" value="Met_Synthase/Corrinoid"/>
</dbReference>
<dbReference type="Gene3D" id="3.20.20.330">
    <property type="entry name" value="Homocysteine-binding-like domain"/>
    <property type="match status" value="1"/>
</dbReference>
<evidence type="ECO:0000256" key="1">
    <source>
        <dbReference type="ARBA" id="ARBA00001700"/>
    </source>
</evidence>
<feature type="domain" description="Hcy-binding" evidence="23">
    <location>
        <begin position="19"/>
        <end position="338"/>
    </location>
</feature>
<reference evidence="29" key="1">
    <citation type="journal article" date="2019" name="Int. J. Syst. Evol. Microbiol.">
        <title>The Global Catalogue of Microorganisms (GCM) 10K type strain sequencing project: providing services to taxonomists for standard genome sequencing and annotation.</title>
        <authorList>
            <consortium name="The Broad Institute Genomics Platform"/>
            <consortium name="The Broad Institute Genome Sequencing Center for Infectious Disease"/>
            <person name="Wu L."/>
            <person name="Ma J."/>
        </authorList>
    </citation>
    <scope>NUCLEOTIDE SEQUENCE [LARGE SCALE GENOMIC DNA]</scope>
    <source>
        <strain evidence="29">TBRC 5781</strain>
    </source>
</reference>
<proteinExistence type="inferred from homology"/>
<dbReference type="SUPFAM" id="SSF47644">
    <property type="entry name" value="Methionine synthase domain"/>
    <property type="match status" value="1"/>
</dbReference>
<evidence type="ECO:0000256" key="11">
    <source>
        <dbReference type="ARBA" id="ARBA00022679"/>
    </source>
</evidence>
<dbReference type="GO" id="GO:0008705">
    <property type="term" value="F:methionine synthase activity"/>
    <property type="evidence" value="ECO:0007669"/>
    <property type="project" value="UniProtKB-EC"/>
</dbReference>
<dbReference type="InterPro" id="IPR003726">
    <property type="entry name" value="HCY_dom"/>
</dbReference>
<dbReference type="NCBIfam" id="NF007024">
    <property type="entry name" value="PRK09490.1"/>
    <property type="match status" value="1"/>
</dbReference>
<dbReference type="PROSITE" id="PS50970">
    <property type="entry name" value="HCY"/>
    <property type="match status" value="1"/>
</dbReference>
<dbReference type="PANTHER" id="PTHR45833:SF1">
    <property type="entry name" value="METHIONINE SYNTHASE"/>
    <property type="match status" value="1"/>
</dbReference>
<dbReference type="PROSITE" id="PS50972">
    <property type="entry name" value="PTERIN_BINDING"/>
    <property type="match status" value="1"/>
</dbReference>
<feature type="domain" description="Pterin-binding" evidence="24">
    <location>
        <begin position="369"/>
        <end position="630"/>
    </location>
</feature>
<keyword evidence="11 21" id="KW-0808">Transferase</keyword>
<dbReference type="Gene3D" id="3.40.50.280">
    <property type="entry name" value="Cobalamin-binding domain"/>
    <property type="match status" value="1"/>
</dbReference>
<evidence type="ECO:0000256" key="3">
    <source>
        <dbReference type="ARBA" id="ARBA00001956"/>
    </source>
</evidence>
<evidence type="ECO:0000256" key="7">
    <source>
        <dbReference type="ARBA" id="ARBA00013998"/>
    </source>
</evidence>
<evidence type="ECO:0000256" key="20">
    <source>
        <dbReference type="NCBIfam" id="TIGR02082"/>
    </source>
</evidence>
<dbReference type="InterPro" id="IPR000489">
    <property type="entry name" value="Pterin-binding_dom"/>
</dbReference>
<evidence type="ECO:0000259" key="26">
    <source>
        <dbReference type="PROSITE" id="PS51332"/>
    </source>
</evidence>
<dbReference type="PIRSF" id="PIRSF000381">
    <property type="entry name" value="MetH"/>
    <property type="match status" value="1"/>
</dbReference>
<evidence type="ECO:0000259" key="24">
    <source>
        <dbReference type="PROSITE" id="PS50972"/>
    </source>
</evidence>
<dbReference type="InterPro" id="IPR003759">
    <property type="entry name" value="Cbl-bd_cap"/>
</dbReference>
<dbReference type="SUPFAM" id="SSF56507">
    <property type="entry name" value="Methionine synthase activation domain-like"/>
    <property type="match status" value="1"/>
</dbReference>
<keyword evidence="12 21" id="KW-0949">S-adenosyl-L-methionine</keyword>
<dbReference type="Pfam" id="PF02965">
    <property type="entry name" value="Met_synt_B12"/>
    <property type="match status" value="1"/>
</dbReference>
<evidence type="ECO:0000256" key="21">
    <source>
        <dbReference type="PIRNR" id="PIRNR000381"/>
    </source>
</evidence>
<dbReference type="EC" id="2.1.1.13" evidence="6 20"/>
<gene>
    <name evidence="28" type="primary">metH</name>
    <name evidence="28" type="ORF">ACFOVS_17075</name>
</gene>
<dbReference type="RefSeq" id="WP_247262673.1">
    <property type="nucleotide sequence ID" value="NZ_JALJQZ010000064.1"/>
</dbReference>
<dbReference type="InterPro" id="IPR004223">
    <property type="entry name" value="VitB12-dep_Met_synth_activ_dom"/>
</dbReference>
<comment type="function">
    <text evidence="18 21">Catalyzes the transfer of a methyl group from methyl-cobalamin to homocysteine, yielding enzyme-bound cob(I)alamin and methionine. Subsequently, remethylates the cofactor using methyltetrahydrofolate.</text>
</comment>
<dbReference type="PROSITE" id="PS51337">
    <property type="entry name" value="B12_BINDING_NTER"/>
    <property type="match status" value="1"/>
</dbReference>
<dbReference type="CDD" id="cd00740">
    <property type="entry name" value="MeTr"/>
    <property type="match status" value="1"/>
</dbReference>
<dbReference type="Pfam" id="PF00809">
    <property type="entry name" value="Pterin_bind"/>
    <property type="match status" value="1"/>
</dbReference>
<evidence type="ECO:0000256" key="19">
    <source>
        <dbReference type="ARBA" id="ARBA00031040"/>
    </source>
</evidence>
<protein>
    <recommendedName>
        <fullName evidence="7 20">Methionine synthase</fullName>
        <ecNumber evidence="6 20">2.1.1.13</ecNumber>
    </recommendedName>
    <alternativeName>
        <fullName evidence="19 21">5-methyltetrahydrofolate--homocysteine methyltransferase</fullName>
    </alternativeName>
</protein>
<dbReference type="SMART" id="SM01018">
    <property type="entry name" value="B12-binding_2"/>
    <property type="match status" value="1"/>
</dbReference>
<evidence type="ECO:0000259" key="27">
    <source>
        <dbReference type="PROSITE" id="PS51337"/>
    </source>
</evidence>
<dbReference type="EMBL" id="JBHSBD010000080">
    <property type="protein sequence ID" value="MFC3969813.1"/>
    <property type="molecule type" value="Genomic_DNA"/>
</dbReference>
<feature type="binding site" evidence="22">
    <location>
        <position position="324"/>
    </location>
    <ligand>
        <name>Zn(2+)</name>
        <dbReference type="ChEBI" id="CHEBI:29105"/>
    </ligand>
</feature>
<comment type="cofactor">
    <cofactor evidence="2 21 22">
        <name>Zn(2+)</name>
        <dbReference type="ChEBI" id="CHEBI:29105"/>
    </cofactor>
</comment>
<evidence type="ECO:0000256" key="18">
    <source>
        <dbReference type="ARBA" id="ARBA00025552"/>
    </source>
</evidence>
<dbReference type="PANTHER" id="PTHR45833">
    <property type="entry name" value="METHIONINE SYNTHASE"/>
    <property type="match status" value="1"/>
</dbReference>
<dbReference type="CDD" id="cd02069">
    <property type="entry name" value="methionine_synthase_B12_BD"/>
    <property type="match status" value="1"/>
</dbReference>
<dbReference type="Gene3D" id="1.10.288.10">
    <property type="entry name" value="Cobalamin-dependent Methionine Synthase, domain 2"/>
    <property type="match status" value="1"/>
</dbReference>
<keyword evidence="9 21" id="KW-0028">Amino-acid biosynthesis</keyword>
<keyword evidence="10 21" id="KW-0846">Cobalamin</keyword>
<dbReference type="Pfam" id="PF02574">
    <property type="entry name" value="S-methyl_trans"/>
    <property type="match status" value="1"/>
</dbReference>
<evidence type="ECO:0000256" key="4">
    <source>
        <dbReference type="ARBA" id="ARBA00005178"/>
    </source>
</evidence>